<proteinExistence type="predicted"/>
<evidence type="ECO:0000256" key="1">
    <source>
        <dbReference type="SAM" id="SignalP"/>
    </source>
</evidence>
<comment type="caution">
    <text evidence="2">The sequence shown here is derived from an EMBL/GenBank/DDBJ whole genome shotgun (WGS) entry which is preliminary data.</text>
</comment>
<evidence type="ECO:0000313" key="3">
    <source>
        <dbReference type="Proteomes" id="UP001341840"/>
    </source>
</evidence>
<sequence length="100" mass="10610">MRNQIMSTFLIVLLVALSLGSVVDADGGLGLVEALHDGEIKCEAKVAIDACTFPHCNVVCDEKYSSDLGIAVGNCLSETICNCTYLSIDPDTCSPGHLYK</sequence>
<feature type="chain" id="PRO_5046630480" evidence="1">
    <location>
        <begin position="26"/>
        <end position="100"/>
    </location>
</feature>
<keyword evidence="3" id="KW-1185">Reference proteome</keyword>
<organism evidence="2 3">
    <name type="scientific">Stylosanthes scabra</name>
    <dbReference type="NCBI Taxonomy" id="79078"/>
    <lineage>
        <taxon>Eukaryota</taxon>
        <taxon>Viridiplantae</taxon>
        <taxon>Streptophyta</taxon>
        <taxon>Embryophyta</taxon>
        <taxon>Tracheophyta</taxon>
        <taxon>Spermatophyta</taxon>
        <taxon>Magnoliopsida</taxon>
        <taxon>eudicotyledons</taxon>
        <taxon>Gunneridae</taxon>
        <taxon>Pentapetalae</taxon>
        <taxon>rosids</taxon>
        <taxon>fabids</taxon>
        <taxon>Fabales</taxon>
        <taxon>Fabaceae</taxon>
        <taxon>Papilionoideae</taxon>
        <taxon>50 kb inversion clade</taxon>
        <taxon>dalbergioids sensu lato</taxon>
        <taxon>Dalbergieae</taxon>
        <taxon>Pterocarpus clade</taxon>
        <taxon>Stylosanthes</taxon>
    </lineage>
</organism>
<keyword evidence="1" id="KW-0732">Signal</keyword>
<gene>
    <name evidence="2" type="ORF">PIB30_044414</name>
</gene>
<dbReference type="EMBL" id="JASCZI010241920">
    <property type="protein sequence ID" value="MED6208380.1"/>
    <property type="molecule type" value="Genomic_DNA"/>
</dbReference>
<name>A0ABU6YES8_9FABA</name>
<protein>
    <submittedName>
        <fullName evidence="2">Uncharacterized protein</fullName>
    </submittedName>
</protein>
<reference evidence="2 3" key="1">
    <citation type="journal article" date="2023" name="Plants (Basel)">
        <title>Bridging the Gap: Combining Genomics and Transcriptomics Approaches to Understand Stylosanthes scabra, an Orphan Legume from the Brazilian Caatinga.</title>
        <authorList>
            <person name="Ferreira-Neto J.R.C."/>
            <person name="da Silva M.D."/>
            <person name="Binneck E."/>
            <person name="de Melo N.F."/>
            <person name="da Silva R.H."/>
            <person name="de Melo A.L.T.M."/>
            <person name="Pandolfi V."/>
            <person name="Bustamante F.O."/>
            <person name="Brasileiro-Vidal A.C."/>
            <person name="Benko-Iseppon A.M."/>
        </authorList>
    </citation>
    <scope>NUCLEOTIDE SEQUENCE [LARGE SCALE GENOMIC DNA]</scope>
    <source>
        <tissue evidence="2">Leaves</tissue>
    </source>
</reference>
<evidence type="ECO:0000313" key="2">
    <source>
        <dbReference type="EMBL" id="MED6208380.1"/>
    </source>
</evidence>
<accession>A0ABU6YES8</accession>
<dbReference type="Proteomes" id="UP001341840">
    <property type="component" value="Unassembled WGS sequence"/>
</dbReference>
<feature type="signal peptide" evidence="1">
    <location>
        <begin position="1"/>
        <end position="25"/>
    </location>
</feature>